<dbReference type="PANTHER" id="PTHR43280:SF28">
    <property type="entry name" value="HTH-TYPE TRANSCRIPTIONAL ACTIVATOR RHAS"/>
    <property type="match status" value="1"/>
</dbReference>
<evidence type="ECO:0000256" key="1">
    <source>
        <dbReference type="ARBA" id="ARBA00023015"/>
    </source>
</evidence>
<dbReference type="InterPro" id="IPR009057">
    <property type="entry name" value="Homeodomain-like_sf"/>
</dbReference>
<evidence type="ECO:0000256" key="2">
    <source>
        <dbReference type="ARBA" id="ARBA00023125"/>
    </source>
</evidence>
<dbReference type="PROSITE" id="PS01124">
    <property type="entry name" value="HTH_ARAC_FAMILY_2"/>
    <property type="match status" value="1"/>
</dbReference>
<dbReference type="Pfam" id="PF12833">
    <property type="entry name" value="HTH_18"/>
    <property type="match status" value="1"/>
</dbReference>
<keyword evidence="1" id="KW-0805">Transcription regulation</keyword>
<dbReference type="SMART" id="SM00342">
    <property type="entry name" value="HTH_ARAC"/>
    <property type="match status" value="1"/>
</dbReference>
<sequence length="112" mass="13166">MPQGLTTKKQGLDLLLPVFDYIHQHLHQPLRVAQLTNIAGISEKYFITYFKHALDITPGQYMNQIKMNRAREYLYENKYSIQHIASLLGYPDPFTFSKAFKKYYDVSPSKFM</sequence>
<protein>
    <submittedName>
        <fullName evidence="5">Helix-turn-helix transcriptional regulator</fullName>
    </submittedName>
</protein>
<dbReference type="PANTHER" id="PTHR43280">
    <property type="entry name" value="ARAC-FAMILY TRANSCRIPTIONAL REGULATOR"/>
    <property type="match status" value="1"/>
</dbReference>
<reference evidence="6" key="1">
    <citation type="journal article" date="2019" name="Int. J. Syst. Evol. Microbiol.">
        <title>The Global Catalogue of Microorganisms (GCM) 10K type strain sequencing project: providing services to taxonomists for standard genome sequencing and annotation.</title>
        <authorList>
            <consortium name="The Broad Institute Genomics Platform"/>
            <consortium name="The Broad Institute Genome Sequencing Center for Infectious Disease"/>
            <person name="Wu L."/>
            <person name="Ma J."/>
        </authorList>
    </citation>
    <scope>NUCLEOTIDE SEQUENCE [LARGE SCALE GENOMIC DNA]</scope>
    <source>
        <strain evidence="6">GH52</strain>
    </source>
</reference>
<gene>
    <name evidence="5" type="ORF">ACFSJH_07195</name>
</gene>
<dbReference type="InterPro" id="IPR020449">
    <property type="entry name" value="Tscrpt_reg_AraC-type_HTH"/>
</dbReference>
<proteinExistence type="predicted"/>
<dbReference type="PRINTS" id="PR00032">
    <property type="entry name" value="HTHARAC"/>
</dbReference>
<name>A0ABW4YJ37_9BACL</name>
<feature type="domain" description="HTH araC/xylS-type" evidence="4">
    <location>
        <begin position="16"/>
        <end position="112"/>
    </location>
</feature>
<comment type="caution">
    <text evidence="5">The sequence shown here is derived from an EMBL/GenBank/DDBJ whole genome shotgun (WGS) entry which is preliminary data.</text>
</comment>
<dbReference type="Gene3D" id="1.10.10.60">
    <property type="entry name" value="Homeodomain-like"/>
    <property type="match status" value="2"/>
</dbReference>
<keyword evidence="6" id="KW-1185">Reference proteome</keyword>
<keyword evidence="3" id="KW-0804">Transcription</keyword>
<dbReference type="EMBL" id="JBHUHO010000020">
    <property type="protein sequence ID" value="MFD2115514.1"/>
    <property type="molecule type" value="Genomic_DNA"/>
</dbReference>
<dbReference type="InterPro" id="IPR018060">
    <property type="entry name" value="HTH_AraC"/>
</dbReference>
<dbReference type="RefSeq" id="WP_377770751.1">
    <property type="nucleotide sequence ID" value="NZ_JBHUHO010000020.1"/>
</dbReference>
<evidence type="ECO:0000313" key="5">
    <source>
        <dbReference type="EMBL" id="MFD2115514.1"/>
    </source>
</evidence>
<evidence type="ECO:0000256" key="3">
    <source>
        <dbReference type="ARBA" id="ARBA00023163"/>
    </source>
</evidence>
<accession>A0ABW4YJ37</accession>
<organism evidence="5 6">
    <name type="scientific">Paenibacillus yanchengensis</name>
    <dbReference type="NCBI Taxonomy" id="2035833"/>
    <lineage>
        <taxon>Bacteria</taxon>
        <taxon>Bacillati</taxon>
        <taxon>Bacillota</taxon>
        <taxon>Bacilli</taxon>
        <taxon>Bacillales</taxon>
        <taxon>Paenibacillaceae</taxon>
        <taxon>Paenibacillus</taxon>
    </lineage>
</organism>
<evidence type="ECO:0000259" key="4">
    <source>
        <dbReference type="PROSITE" id="PS01124"/>
    </source>
</evidence>
<keyword evidence="2" id="KW-0238">DNA-binding</keyword>
<dbReference type="Proteomes" id="UP001597362">
    <property type="component" value="Unassembled WGS sequence"/>
</dbReference>
<evidence type="ECO:0000313" key="6">
    <source>
        <dbReference type="Proteomes" id="UP001597362"/>
    </source>
</evidence>
<dbReference type="SUPFAM" id="SSF46689">
    <property type="entry name" value="Homeodomain-like"/>
    <property type="match status" value="2"/>
</dbReference>